<accession>A0A438H8K5</accession>
<evidence type="ECO:0008006" key="3">
    <source>
        <dbReference type="Google" id="ProtNLM"/>
    </source>
</evidence>
<protein>
    <recommendedName>
        <fullName evidence="3">Reverse transcriptase domain-containing protein</fullName>
    </recommendedName>
</protein>
<evidence type="ECO:0000313" key="1">
    <source>
        <dbReference type="EMBL" id="RVW80848.1"/>
    </source>
</evidence>
<sequence length="401" mass="46169">MRRFSNMLEELELWDIPLRGSSPFKFENIWLEEEGFKDQVKNWWARKGEALSQAVYWDEKEKGSTLNLEESEAKKEARESYKNWVLREEISWKQKSREVWLKEGDITPDSSVGWQMLIVEGTSYPSEAERLKLHFLEEEVFATLSDLGKDKAPSPNGYTMGGAEDLKDFSPISLMGSLYKLLTKVLANRLKKVVDKVITESQNAFVEAMEVFSCPFQRAINGTSYLVGRLDDLSKLASYVVRGLFGMPIYHVSILHAKKSEIKIEEDIEEFSLGWWGSSAETVSCKVENGLFGEKEKWFGCEKSLFDEYSPLMQVELVVSERFGVGLWKAIRKEWNYLSGRLAFQVGNGQIVANVWNPEGEGRGMDPFFSRAFNDRELDLVEHLQKIQAIRVHRDVEDRVI</sequence>
<dbReference type="Proteomes" id="UP000288805">
    <property type="component" value="Unassembled WGS sequence"/>
</dbReference>
<comment type="caution">
    <text evidence="1">The sequence shown here is derived from an EMBL/GenBank/DDBJ whole genome shotgun (WGS) entry which is preliminary data.</text>
</comment>
<gene>
    <name evidence="1" type="ORF">CK203_047827</name>
</gene>
<organism evidence="1 2">
    <name type="scientific">Vitis vinifera</name>
    <name type="common">Grape</name>
    <dbReference type="NCBI Taxonomy" id="29760"/>
    <lineage>
        <taxon>Eukaryota</taxon>
        <taxon>Viridiplantae</taxon>
        <taxon>Streptophyta</taxon>
        <taxon>Embryophyta</taxon>
        <taxon>Tracheophyta</taxon>
        <taxon>Spermatophyta</taxon>
        <taxon>Magnoliopsida</taxon>
        <taxon>eudicotyledons</taxon>
        <taxon>Gunneridae</taxon>
        <taxon>Pentapetalae</taxon>
        <taxon>rosids</taxon>
        <taxon>Vitales</taxon>
        <taxon>Vitaceae</taxon>
        <taxon>Viteae</taxon>
        <taxon>Vitis</taxon>
    </lineage>
</organism>
<evidence type="ECO:0000313" key="2">
    <source>
        <dbReference type="Proteomes" id="UP000288805"/>
    </source>
</evidence>
<dbReference type="EMBL" id="QGNW01000260">
    <property type="protein sequence ID" value="RVW80848.1"/>
    <property type="molecule type" value="Genomic_DNA"/>
</dbReference>
<proteinExistence type="predicted"/>
<name>A0A438H8K5_VITVI</name>
<reference evidence="1 2" key="1">
    <citation type="journal article" date="2018" name="PLoS Genet.">
        <title>Population sequencing reveals clonal diversity and ancestral inbreeding in the grapevine cultivar Chardonnay.</title>
        <authorList>
            <person name="Roach M.J."/>
            <person name="Johnson D.L."/>
            <person name="Bohlmann J."/>
            <person name="van Vuuren H.J."/>
            <person name="Jones S.J."/>
            <person name="Pretorius I.S."/>
            <person name="Schmidt S.A."/>
            <person name="Borneman A.R."/>
        </authorList>
    </citation>
    <scope>NUCLEOTIDE SEQUENCE [LARGE SCALE GENOMIC DNA]</scope>
    <source>
        <strain evidence="2">cv. Chardonnay</strain>
        <tissue evidence="1">Leaf</tissue>
    </source>
</reference>
<dbReference type="AlphaFoldDB" id="A0A438H8K5"/>